<dbReference type="InterPro" id="IPR032812">
    <property type="entry name" value="SbsA_Ig"/>
</dbReference>
<protein>
    <submittedName>
        <fullName evidence="5">S-layer family protein</fullName>
    </submittedName>
</protein>
<dbReference type="InterPro" id="IPR001119">
    <property type="entry name" value="SLH_dom"/>
</dbReference>
<comment type="caution">
    <text evidence="5">The sequence shown here is derived from an EMBL/GenBank/DDBJ whole genome shotgun (WGS) entry which is preliminary data.</text>
</comment>
<sequence length="608" mass="67377">MKFAKRGIVMLLATMAVVFFTAFLTGQPALARSPEVDDHYPDGGDRDVPIGVTIWVEFDEDMDKDTIIDGMTLRDENGRDVSGKVSYNDKERRAYFKPGKKLEYDTRYRVRLSSSIEDVNGDNIRSYTFYFTTMRYPVLVVNGMDVPEQGLNVNTSPVNITVDAPGAREVVFGAESLERRVRSYYLNNYHLKPGKNNLSFKVVYEYEDEKGNTKQETLSLSRSINLVNTLDEGAVITHDLSKSNKISYFDKQLNIVLPGGFYLRQNGVAAGSQLLAFKAERAYSVNGSPVVSYLFNVAHLPGKDGGYIEDSFRDRITGIDVPPGGQISLPVDGDLTEAAYRTVTVFYDRYDGIPGNWVNLGGRTDAKKRTITVPFKGLGRYVAVNKVMSFVDIGAAGPARHCVEYLWAKGIMQPAENTPPGYLGLVDQNGRQAGISRGEFVVMLSKALGLEFAEPYVGLGIFSDVFYTGGGSFAQNLNGHVVPVPRDSVKYIETAAKNGLVGGVREKDGRFLFKYFAALTREQAAKIITAAAGPAISDFDQRKTQLALSKMFKDYQSINPGLQPYVLAASQRGYLQGYDDYTFRPKQALTRIEAAELVYNLMVKNNLM</sequence>
<feature type="domain" description="SLH" evidence="4">
    <location>
        <begin position="549"/>
        <end position="608"/>
    </location>
</feature>
<keyword evidence="1 3" id="KW-0732">Signal</keyword>
<keyword evidence="2" id="KW-0677">Repeat</keyword>
<dbReference type="Pfam" id="PF13205">
    <property type="entry name" value="Big_5"/>
    <property type="match status" value="1"/>
</dbReference>
<feature type="domain" description="SLH" evidence="4">
    <location>
        <begin position="386"/>
        <end position="458"/>
    </location>
</feature>
<keyword evidence="6" id="KW-1185">Reference proteome</keyword>
<dbReference type="PROSITE" id="PS51272">
    <property type="entry name" value="SLH"/>
    <property type="match status" value="3"/>
</dbReference>
<feature type="chain" id="PRO_5024396003" evidence="3">
    <location>
        <begin position="32"/>
        <end position="608"/>
    </location>
</feature>
<dbReference type="EMBL" id="VNHM01000011">
    <property type="protein sequence ID" value="TYO94830.1"/>
    <property type="molecule type" value="Genomic_DNA"/>
</dbReference>
<evidence type="ECO:0000256" key="2">
    <source>
        <dbReference type="ARBA" id="ARBA00022737"/>
    </source>
</evidence>
<dbReference type="InterPro" id="IPR014755">
    <property type="entry name" value="Cu-Rt/internalin_Ig-like"/>
</dbReference>
<evidence type="ECO:0000313" key="6">
    <source>
        <dbReference type="Proteomes" id="UP000323166"/>
    </source>
</evidence>
<gene>
    <name evidence="5" type="ORF">LX24_02083</name>
</gene>
<dbReference type="Pfam" id="PF00395">
    <property type="entry name" value="SLH"/>
    <property type="match status" value="1"/>
</dbReference>
<dbReference type="AlphaFoldDB" id="A0A5S4ZPS3"/>
<accession>A0A5S4ZPS3</accession>
<organism evidence="5 6">
    <name type="scientific">Desulfallas thermosapovorans DSM 6562</name>
    <dbReference type="NCBI Taxonomy" id="1121431"/>
    <lineage>
        <taxon>Bacteria</taxon>
        <taxon>Bacillati</taxon>
        <taxon>Bacillota</taxon>
        <taxon>Clostridia</taxon>
        <taxon>Eubacteriales</taxon>
        <taxon>Desulfallaceae</taxon>
        <taxon>Desulfallas</taxon>
    </lineage>
</organism>
<name>A0A5S4ZPS3_9FIRM</name>
<evidence type="ECO:0000256" key="1">
    <source>
        <dbReference type="ARBA" id="ARBA00022729"/>
    </source>
</evidence>
<feature type="signal peptide" evidence="3">
    <location>
        <begin position="1"/>
        <end position="31"/>
    </location>
</feature>
<proteinExistence type="predicted"/>
<evidence type="ECO:0000259" key="4">
    <source>
        <dbReference type="PROSITE" id="PS51272"/>
    </source>
</evidence>
<feature type="domain" description="SLH" evidence="4">
    <location>
        <begin position="475"/>
        <end position="542"/>
    </location>
</feature>
<dbReference type="RefSeq" id="WP_166512078.1">
    <property type="nucleotide sequence ID" value="NZ_VNHM01000011.1"/>
</dbReference>
<dbReference type="Proteomes" id="UP000323166">
    <property type="component" value="Unassembled WGS sequence"/>
</dbReference>
<evidence type="ECO:0000256" key="3">
    <source>
        <dbReference type="SAM" id="SignalP"/>
    </source>
</evidence>
<dbReference type="Gene3D" id="2.60.40.1220">
    <property type="match status" value="1"/>
</dbReference>
<reference evidence="5 6" key="1">
    <citation type="submission" date="2019-07" db="EMBL/GenBank/DDBJ databases">
        <title>Genomic Encyclopedia of Type Strains, Phase I: the one thousand microbial genomes (KMG-I) project.</title>
        <authorList>
            <person name="Kyrpides N."/>
        </authorList>
    </citation>
    <scope>NUCLEOTIDE SEQUENCE [LARGE SCALE GENOMIC DNA]</scope>
    <source>
        <strain evidence="5 6">DSM 6562</strain>
    </source>
</reference>
<evidence type="ECO:0000313" key="5">
    <source>
        <dbReference type="EMBL" id="TYO94830.1"/>
    </source>
</evidence>